<evidence type="ECO:0000313" key="3">
    <source>
        <dbReference type="Proteomes" id="UP000019102"/>
    </source>
</evidence>
<reference evidence="2 3" key="1">
    <citation type="journal article" date="2014" name="Genome Announc.">
        <title>Draft Genome Sequence of the Boron-Tolerant and Moderately Halotolerant Bacterium Gracilibacillus boraciitolerans JCM 21714T.</title>
        <authorList>
            <person name="Ahmed I."/>
            <person name="Oshima K."/>
            <person name="Suda W."/>
            <person name="Kitamura K."/>
            <person name="Iida T."/>
            <person name="Ohmori Y."/>
            <person name="Fujiwara T."/>
            <person name="Hattori M."/>
            <person name="Ohkuma M."/>
        </authorList>
    </citation>
    <scope>NUCLEOTIDE SEQUENCE [LARGE SCALE GENOMIC DNA]</scope>
    <source>
        <strain evidence="2 3">JCM 21714</strain>
    </source>
</reference>
<dbReference type="SUPFAM" id="SSF51735">
    <property type="entry name" value="NAD(P)-binding Rossmann-fold domains"/>
    <property type="match status" value="1"/>
</dbReference>
<dbReference type="EMBL" id="BAVS01000001">
    <property type="protein sequence ID" value="GAE91339.1"/>
    <property type="molecule type" value="Genomic_DNA"/>
</dbReference>
<dbReference type="Gene3D" id="3.40.50.720">
    <property type="entry name" value="NAD(P)-binding Rossmann-like Domain"/>
    <property type="match status" value="1"/>
</dbReference>
<dbReference type="RefSeq" id="WP_052000317.1">
    <property type="nucleotide sequence ID" value="NZ_BAVS01000001.1"/>
</dbReference>
<accession>W4VF01</accession>
<dbReference type="AlphaFoldDB" id="W4VF01"/>
<dbReference type="GO" id="GO:0016491">
    <property type="term" value="F:oxidoreductase activity"/>
    <property type="evidence" value="ECO:0007669"/>
    <property type="project" value="InterPro"/>
</dbReference>
<keyword evidence="3" id="KW-1185">Reference proteome</keyword>
<name>W4VF01_9BACI</name>
<organism evidence="2 3">
    <name type="scientific">Gracilibacillus boraciitolerans JCM 21714</name>
    <dbReference type="NCBI Taxonomy" id="1298598"/>
    <lineage>
        <taxon>Bacteria</taxon>
        <taxon>Bacillati</taxon>
        <taxon>Bacillota</taxon>
        <taxon>Bacilli</taxon>
        <taxon>Bacillales</taxon>
        <taxon>Bacillaceae</taxon>
        <taxon>Gracilibacillus</taxon>
    </lineage>
</organism>
<feature type="domain" description="Glutamate/phenylalanine/leucine/valine/L-tryptophan dehydrogenase C-terminal" evidence="1">
    <location>
        <begin position="2"/>
        <end position="85"/>
    </location>
</feature>
<proteinExistence type="predicted"/>
<protein>
    <submittedName>
        <fullName evidence="2">NAD-specific glutamate dehydrogenase</fullName>
    </submittedName>
</protein>
<evidence type="ECO:0000259" key="1">
    <source>
        <dbReference type="Pfam" id="PF00208"/>
    </source>
</evidence>
<dbReference type="Pfam" id="PF00208">
    <property type="entry name" value="ELFV_dehydrog"/>
    <property type="match status" value="1"/>
</dbReference>
<dbReference type="Proteomes" id="UP000019102">
    <property type="component" value="Unassembled WGS sequence"/>
</dbReference>
<dbReference type="InterPro" id="IPR006096">
    <property type="entry name" value="Glu/Leu/Phe/Val/Trp_DH_C"/>
</dbReference>
<comment type="caution">
    <text evidence="2">The sequence shown here is derived from an EMBL/GenBank/DDBJ whole genome shotgun (WGS) entry which is preliminary data.</text>
</comment>
<evidence type="ECO:0000313" key="2">
    <source>
        <dbReference type="EMBL" id="GAE91339.1"/>
    </source>
</evidence>
<dbReference type="STRING" id="1298598.JCM21714_287"/>
<dbReference type="InterPro" id="IPR036291">
    <property type="entry name" value="NAD(P)-bd_dom_sf"/>
</dbReference>
<dbReference type="eggNOG" id="COG0334">
    <property type="taxonomic scope" value="Bacteria"/>
</dbReference>
<gene>
    <name evidence="2" type="ORF">JCM21714_287</name>
</gene>
<sequence length="87" mass="10294">MDKNISVIPEVLTTTGGIIYSYLEWQEYKRGIKYTEEEIETKLHEIISNAIRQVRYISQNKNVNMYMASYMVGLKKQAEAIRFRGWI</sequence>
<dbReference type="OrthoDB" id="9803297at2"/>
<dbReference type="GO" id="GO:0006520">
    <property type="term" value="P:amino acid metabolic process"/>
    <property type="evidence" value="ECO:0007669"/>
    <property type="project" value="InterPro"/>
</dbReference>